<reference evidence="3" key="1">
    <citation type="submission" date="2018-02" db="EMBL/GenBank/DDBJ databases">
        <authorList>
            <person name="Cohen D.B."/>
            <person name="Kent A.D."/>
        </authorList>
    </citation>
    <scope>NUCLEOTIDE SEQUENCE [LARGE SCALE GENOMIC DNA]</scope>
</reference>
<evidence type="ECO:0000256" key="1">
    <source>
        <dbReference type="SAM" id="Phobius"/>
    </source>
</evidence>
<sequence length="177" mass="18862">MPDMSKHRTHSTDTQIQRLARLITLAVGIFLGVLAAFYWSRAELPTAGILAAIAATAVVVSELIWYCGSERDAAGGASWAEQIADATRGLELPGEPAELRGRATAGQPAPARYPRGGIVPAVRLDELPHPHWVLDEGSWCLPTDQAVLGLPHPARGAAELAARRAAVADYWQQVAGK</sequence>
<feature type="transmembrane region" description="Helical" evidence="1">
    <location>
        <begin position="46"/>
        <end position="66"/>
    </location>
</feature>
<gene>
    <name evidence="2" type="primary">42</name>
    <name evidence="2" type="ORF">SEA_NAIRB_42</name>
</gene>
<evidence type="ECO:0000313" key="3">
    <source>
        <dbReference type="Proteomes" id="UP000240643"/>
    </source>
</evidence>
<keyword evidence="1" id="KW-0472">Membrane</keyword>
<evidence type="ECO:0000313" key="2">
    <source>
        <dbReference type="EMBL" id="AVO21830.1"/>
    </source>
</evidence>
<keyword evidence="1" id="KW-0812">Transmembrane</keyword>
<dbReference type="EMBL" id="MH001451">
    <property type="protein sequence ID" value="AVO21830.1"/>
    <property type="molecule type" value="Genomic_DNA"/>
</dbReference>
<keyword evidence="1" id="KW-1133">Transmembrane helix</keyword>
<proteinExistence type="predicted"/>
<accession>A0A2P1JRQ0</accession>
<protein>
    <submittedName>
        <fullName evidence="2">Uncharacterized protein</fullName>
    </submittedName>
</protein>
<feature type="transmembrane region" description="Helical" evidence="1">
    <location>
        <begin position="20"/>
        <end position="40"/>
    </location>
</feature>
<name>A0A2P1JRQ0_9CAUD</name>
<organism evidence="2 3">
    <name type="scientific">Mycobacterium phage Nairb</name>
    <dbReference type="NCBI Taxonomy" id="2108128"/>
    <lineage>
        <taxon>Viruses</taxon>
        <taxon>Duplodnaviria</taxon>
        <taxon>Heunggongvirae</taxon>
        <taxon>Uroviricota</taxon>
        <taxon>Caudoviricetes</taxon>
        <taxon>Bernalvirus</taxon>
        <taxon>Bernalvirus bernal13</taxon>
    </lineage>
</organism>
<dbReference type="Proteomes" id="UP000240643">
    <property type="component" value="Segment"/>
</dbReference>